<sequence length="184" mass="21102">MPFPSSFRTIGVMLGMQLINTIPSLAEEASSSQQANSTRIHWDPPKTRRSTWDIIWTCATVFLICTWMCVHLNLPSIAETEAEWLKIEFPYFGGKQPVPYWPSWLLWKKWLRRIGLMAEADRVEVKTRKEAEAVVLLSEQEEGSANSSGLKYIGWTYLSLETFGKNVLFLILLSSTVKYTLKSH</sequence>
<evidence type="ECO:0000313" key="1">
    <source>
        <dbReference type="EMBL" id="OCK73129.1"/>
    </source>
</evidence>
<dbReference type="EMBL" id="KV745946">
    <property type="protein sequence ID" value="OCK73129.1"/>
    <property type="molecule type" value="Genomic_DNA"/>
</dbReference>
<dbReference type="Proteomes" id="UP000250266">
    <property type="component" value="Unassembled WGS sequence"/>
</dbReference>
<proteinExistence type="predicted"/>
<name>A0A8E2J8V9_9PEZI</name>
<gene>
    <name evidence="1" type="ORF">K432DRAFT_410965</name>
</gene>
<dbReference type="OrthoDB" id="3061561at2759"/>
<accession>A0A8E2J8V9</accession>
<reference evidence="1 2" key="1">
    <citation type="journal article" date="2016" name="Nat. Commun.">
        <title>Ectomycorrhizal ecology is imprinted in the genome of the dominant symbiotic fungus Cenococcum geophilum.</title>
        <authorList>
            <consortium name="DOE Joint Genome Institute"/>
            <person name="Peter M."/>
            <person name="Kohler A."/>
            <person name="Ohm R.A."/>
            <person name="Kuo A."/>
            <person name="Krutzmann J."/>
            <person name="Morin E."/>
            <person name="Arend M."/>
            <person name="Barry K.W."/>
            <person name="Binder M."/>
            <person name="Choi C."/>
            <person name="Clum A."/>
            <person name="Copeland A."/>
            <person name="Grisel N."/>
            <person name="Haridas S."/>
            <person name="Kipfer T."/>
            <person name="LaButti K."/>
            <person name="Lindquist E."/>
            <person name="Lipzen A."/>
            <person name="Maire R."/>
            <person name="Meier B."/>
            <person name="Mihaltcheva S."/>
            <person name="Molinier V."/>
            <person name="Murat C."/>
            <person name="Poggeler S."/>
            <person name="Quandt C.A."/>
            <person name="Sperisen C."/>
            <person name="Tritt A."/>
            <person name="Tisserant E."/>
            <person name="Crous P.W."/>
            <person name="Henrissat B."/>
            <person name="Nehls U."/>
            <person name="Egli S."/>
            <person name="Spatafora J.W."/>
            <person name="Grigoriev I.V."/>
            <person name="Martin F.M."/>
        </authorList>
    </citation>
    <scope>NUCLEOTIDE SEQUENCE [LARGE SCALE GENOMIC DNA]</scope>
    <source>
        <strain evidence="1 2">CBS 459.81</strain>
    </source>
</reference>
<dbReference type="AlphaFoldDB" id="A0A8E2J8V9"/>
<evidence type="ECO:0000313" key="2">
    <source>
        <dbReference type="Proteomes" id="UP000250266"/>
    </source>
</evidence>
<keyword evidence="2" id="KW-1185">Reference proteome</keyword>
<organism evidence="1 2">
    <name type="scientific">Lepidopterella palustris CBS 459.81</name>
    <dbReference type="NCBI Taxonomy" id="1314670"/>
    <lineage>
        <taxon>Eukaryota</taxon>
        <taxon>Fungi</taxon>
        <taxon>Dikarya</taxon>
        <taxon>Ascomycota</taxon>
        <taxon>Pezizomycotina</taxon>
        <taxon>Dothideomycetes</taxon>
        <taxon>Pleosporomycetidae</taxon>
        <taxon>Mytilinidiales</taxon>
        <taxon>Argynnaceae</taxon>
        <taxon>Lepidopterella</taxon>
    </lineage>
</organism>
<protein>
    <submittedName>
        <fullName evidence="1">Uncharacterized protein</fullName>
    </submittedName>
</protein>